<name>A0AAW8NTF9_9GAMM</name>
<dbReference type="EMBL" id="JAPMLD010000006">
    <property type="protein sequence ID" value="MDW4825175.1"/>
    <property type="molecule type" value="Genomic_DNA"/>
</dbReference>
<reference evidence="1" key="2">
    <citation type="submission" date="2022-11" db="EMBL/GenBank/DDBJ databases">
        <title>Prophages regulate Shewanella fidelis motility and biofilm formation: implications for gut colonization dynamics in Ciona robusta.</title>
        <authorList>
            <person name="Natarajan O."/>
            <person name="Gibboney S.L."/>
            <person name="Young M.N."/>
            <person name="Lim S.J."/>
            <person name="Pluta N."/>
            <person name="Atkinson C.G.F."/>
            <person name="Leigh B.A."/>
            <person name="Liberti A."/>
            <person name="Kees E."/>
            <person name="Breitbart M."/>
            <person name="Gralnick J."/>
            <person name="Dishaw L.J."/>
        </authorList>
    </citation>
    <scope>NUCLEOTIDE SEQUENCE</scope>
    <source>
        <strain evidence="1">3313</strain>
    </source>
</reference>
<evidence type="ECO:0000313" key="4">
    <source>
        <dbReference type="Proteomes" id="UP001271263"/>
    </source>
</evidence>
<dbReference type="InterPro" id="IPR011990">
    <property type="entry name" value="TPR-like_helical_dom_sf"/>
</dbReference>
<dbReference type="InterPro" id="IPR050767">
    <property type="entry name" value="Sel1_AlgK"/>
</dbReference>
<dbReference type="Proteomes" id="UP001271263">
    <property type="component" value="Unassembled WGS sequence"/>
</dbReference>
<dbReference type="GO" id="GO:0036503">
    <property type="term" value="P:ERAD pathway"/>
    <property type="evidence" value="ECO:0007669"/>
    <property type="project" value="TreeGrafter"/>
</dbReference>
<accession>A0AAW8NTF9</accession>
<dbReference type="SMART" id="SM00671">
    <property type="entry name" value="SEL1"/>
    <property type="match status" value="3"/>
</dbReference>
<dbReference type="Pfam" id="PF08238">
    <property type="entry name" value="Sel1"/>
    <property type="match status" value="3"/>
</dbReference>
<dbReference type="AlphaFoldDB" id="A0AAW8NTF9"/>
<reference evidence="2 4" key="1">
    <citation type="journal article" date="2022" name="bioRxiv">
        <title>Prophages regulate Shewanella fidelis 3313 motility and biofilm formation: implications for gut colonization dynamics in Ciona robusta.</title>
        <authorList>
            <person name="Natarajan O."/>
            <person name="Gibboney S.L."/>
            <person name="Young M.N."/>
            <person name="Lim S.J."/>
            <person name="Pluta N."/>
            <person name="Atkinson C.G."/>
            <person name="Leigh B.A."/>
            <person name="Liberti A."/>
            <person name="Kees E.D."/>
            <person name="Breitbart M."/>
            <person name="Gralnick J.A."/>
            <person name="Dishaw L.J."/>
        </authorList>
    </citation>
    <scope>NUCLEOTIDE SEQUENCE [LARGE SCALE GENOMIC DNA]</scope>
    <source>
        <strain evidence="2 4">JG4066</strain>
    </source>
</reference>
<dbReference type="InterPro" id="IPR006597">
    <property type="entry name" value="Sel1-like"/>
</dbReference>
<dbReference type="SUPFAM" id="SSF81901">
    <property type="entry name" value="HCP-like"/>
    <property type="match status" value="1"/>
</dbReference>
<evidence type="ECO:0000313" key="1">
    <source>
        <dbReference type="EMBL" id="MDR8525780.1"/>
    </source>
</evidence>
<sequence>MAKPKVSPIPVLVEPCQLADCKKNFQEYKTLSRYGHSDAMYTLAEMYRLGYGTEIDMRLATKWYRRAAKYDNPFAEYKAAIIYLQPGEEQDIEKAMKYLRNANRSDLPQAAHLLGMLYLEGELIEADIEKAKSYLTKSYEADHPDTVALLSDLSAIQLDIQLKNKSELAQIHQANNSNDAKKVAAPKGEMEVIEVRAPELQEVFVYHIALLRKKTPDASRGTGTMLRGRGCGEMISCNSETDRDRIRDFLMSTW</sequence>
<protein>
    <submittedName>
        <fullName evidence="1">Tetratricopeptide repeat protein</fullName>
    </submittedName>
</protein>
<evidence type="ECO:0000313" key="3">
    <source>
        <dbReference type="Proteomes" id="UP001259340"/>
    </source>
</evidence>
<evidence type="ECO:0000313" key="2">
    <source>
        <dbReference type="EMBL" id="MDW4825175.1"/>
    </source>
</evidence>
<gene>
    <name evidence="1" type="ORF">OS133_19355</name>
    <name evidence="2" type="ORF">OS134_13995</name>
</gene>
<dbReference type="RefSeq" id="WP_310655781.1">
    <property type="nucleotide sequence ID" value="NZ_JAPMLA010000004.1"/>
</dbReference>
<proteinExistence type="predicted"/>
<organism evidence="1 3">
    <name type="scientific">Shewanella fidelis</name>
    <dbReference type="NCBI Taxonomy" id="173509"/>
    <lineage>
        <taxon>Bacteria</taxon>
        <taxon>Pseudomonadati</taxon>
        <taxon>Pseudomonadota</taxon>
        <taxon>Gammaproteobacteria</taxon>
        <taxon>Alteromonadales</taxon>
        <taxon>Shewanellaceae</taxon>
        <taxon>Shewanella</taxon>
    </lineage>
</organism>
<dbReference type="Proteomes" id="UP001259340">
    <property type="component" value="Unassembled WGS sequence"/>
</dbReference>
<dbReference type="EMBL" id="JAPMLE010000001">
    <property type="protein sequence ID" value="MDR8525780.1"/>
    <property type="molecule type" value="Genomic_DNA"/>
</dbReference>
<dbReference type="Gene3D" id="1.25.40.10">
    <property type="entry name" value="Tetratricopeptide repeat domain"/>
    <property type="match status" value="1"/>
</dbReference>
<keyword evidence="4" id="KW-1185">Reference proteome</keyword>
<dbReference type="PANTHER" id="PTHR11102:SF147">
    <property type="entry name" value="SEL1L ADAPTOR SUBUNIT OF ERAD E3 UBIQUITIN LIGASE"/>
    <property type="match status" value="1"/>
</dbReference>
<comment type="caution">
    <text evidence="1">The sequence shown here is derived from an EMBL/GenBank/DDBJ whole genome shotgun (WGS) entry which is preliminary data.</text>
</comment>
<dbReference type="PANTHER" id="PTHR11102">
    <property type="entry name" value="SEL-1-LIKE PROTEIN"/>
    <property type="match status" value="1"/>
</dbReference>